<dbReference type="Gramene" id="mRNA:HanXRQr2_Chr11g0518881">
    <property type="protein sequence ID" value="mRNA:HanXRQr2_Chr11g0518881"/>
    <property type="gene ID" value="HanXRQr2_Chr11g0518881"/>
</dbReference>
<evidence type="ECO:0000313" key="1">
    <source>
        <dbReference type="EMBL" id="KAF5784379.1"/>
    </source>
</evidence>
<keyword evidence="2" id="KW-1185">Reference proteome</keyword>
<gene>
    <name evidence="1" type="ORF">HanXRQr2_Chr11g0518881</name>
</gene>
<evidence type="ECO:0000313" key="2">
    <source>
        <dbReference type="Proteomes" id="UP000215914"/>
    </source>
</evidence>
<dbReference type="EMBL" id="MNCJ02000326">
    <property type="protein sequence ID" value="KAF5784379.1"/>
    <property type="molecule type" value="Genomic_DNA"/>
</dbReference>
<dbReference type="Proteomes" id="UP000215914">
    <property type="component" value="Unassembled WGS sequence"/>
</dbReference>
<reference evidence="1" key="2">
    <citation type="submission" date="2020-06" db="EMBL/GenBank/DDBJ databases">
        <title>Helianthus annuus Genome sequencing and assembly Release 2.</title>
        <authorList>
            <person name="Gouzy J."/>
            <person name="Langlade N."/>
            <person name="Munos S."/>
        </authorList>
    </citation>
    <scope>NUCLEOTIDE SEQUENCE</scope>
    <source>
        <tissue evidence="1">Leaves</tissue>
    </source>
</reference>
<accession>A0A9K3HU34</accession>
<comment type="caution">
    <text evidence="1">The sequence shown here is derived from an EMBL/GenBank/DDBJ whole genome shotgun (WGS) entry which is preliminary data.</text>
</comment>
<protein>
    <submittedName>
        <fullName evidence="1">Uncharacterized protein</fullName>
    </submittedName>
</protein>
<name>A0A9K3HU34_HELAN</name>
<organism evidence="1 2">
    <name type="scientific">Helianthus annuus</name>
    <name type="common">Common sunflower</name>
    <dbReference type="NCBI Taxonomy" id="4232"/>
    <lineage>
        <taxon>Eukaryota</taxon>
        <taxon>Viridiplantae</taxon>
        <taxon>Streptophyta</taxon>
        <taxon>Embryophyta</taxon>
        <taxon>Tracheophyta</taxon>
        <taxon>Spermatophyta</taxon>
        <taxon>Magnoliopsida</taxon>
        <taxon>eudicotyledons</taxon>
        <taxon>Gunneridae</taxon>
        <taxon>Pentapetalae</taxon>
        <taxon>asterids</taxon>
        <taxon>campanulids</taxon>
        <taxon>Asterales</taxon>
        <taxon>Asteraceae</taxon>
        <taxon>Asteroideae</taxon>
        <taxon>Heliantheae alliance</taxon>
        <taxon>Heliantheae</taxon>
        <taxon>Helianthus</taxon>
    </lineage>
</organism>
<sequence>MQPNILKCWQSGLFIWKVQMEPNHYKWIKFGIFMTWVSHFGLSNVIFAGHFGELINFLTVTVTSTLCAKDNKTVHKLETEVSNAKRSKSDEGWNGMENDKKTGIRNLHRKKQIYKSHQRTKVILSKKGHLPGAVGATTAVAMPPF</sequence>
<reference evidence="1" key="1">
    <citation type="journal article" date="2017" name="Nature">
        <title>The sunflower genome provides insights into oil metabolism, flowering and Asterid evolution.</title>
        <authorList>
            <person name="Badouin H."/>
            <person name="Gouzy J."/>
            <person name="Grassa C.J."/>
            <person name="Murat F."/>
            <person name="Staton S.E."/>
            <person name="Cottret L."/>
            <person name="Lelandais-Briere C."/>
            <person name="Owens G.L."/>
            <person name="Carrere S."/>
            <person name="Mayjonade B."/>
            <person name="Legrand L."/>
            <person name="Gill N."/>
            <person name="Kane N.C."/>
            <person name="Bowers J.E."/>
            <person name="Hubner S."/>
            <person name="Bellec A."/>
            <person name="Berard A."/>
            <person name="Berges H."/>
            <person name="Blanchet N."/>
            <person name="Boniface M.C."/>
            <person name="Brunel D."/>
            <person name="Catrice O."/>
            <person name="Chaidir N."/>
            <person name="Claudel C."/>
            <person name="Donnadieu C."/>
            <person name="Faraut T."/>
            <person name="Fievet G."/>
            <person name="Helmstetter N."/>
            <person name="King M."/>
            <person name="Knapp S.J."/>
            <person name="Lai Z."/>
            <person name="Le Paslier M.C."/>
            <person name="Lippi Y."/>
            <person name="Lorenzon L."/>
            <person name="Mandel J.R."/>
            <person name="Marage G."/>
            <person name="Marchand G."/>
            <person name="Marquand E."/>
            <person name="Bret-Mestries E."/>
            <person name="Morien E."/>
            <person name="Nambeesan S."/>
            <person name="Nguyen T."/>
            <person name="Pegot-Espagnet P."/>
            <person name="Pouilly N."/>
            <person name="Raftis F."/>
            <person name="Sallet E."/>
            <person name="Schiex T."/>
            <person name="Thomas J."/>
            <person name="Vandecasteele C."/>
            <person name="Vares D."/>
            <person name="Vear F."/>
            <person name="Vautrin S."/>
            <person name="Crespi M."/>
            <person name="Mangin B."/>
            <person name="Burke J.M."/>
            <person name="Salse J."/>
            <person name="Munos S."/>
            <person name="Vincourt P."/>
            <person name="Rieseberg L.H."/>
            <person name="Langlade N.B."/>
        </authorList>
    </citation>
    <scope>NUCLEOTIDE SEQUENCE</scope>
    <source>
        <tissue evidence="1">Leaves</tissue>
    </source>
</reference>
<proteinExistence type="predicted"/>
<dbReference type="AlphaFoldDB" id="A0A9K3HU34"/>